<dbReference type="GO" id="GO:0015031">
    <property type="term" value="P:protein transport"/>
    <property type="evidence" value="ECO:0007669"/>
    <property type="project" value="UniProtKB-KW"/>
</dbReference>
<evidence type="ECO:0000256" key="5">
    <source>
        <dbReference type="ARBA" id="ARBA00022927"/>
    </source>
</evidence>
<dbReference type="Proteomes" id="UP000002258">
    <property type="component" value="Chromosome 6"/>
</dbReference>
<dbReference type="InParanoid" id="A3LWW7"/>
<dbReference type="RefSeq" id="XP_001385734.2">
    <property type="nucleotide sequence ID" value="XM_001385697.1"/>
</dbReference>
<dbReference type="InterPro" id="IPR033370">
    <property type="entry name" value="COG1"/>
</dbReference>
<dbReference type="AlphaFoldDB" id="A3LWW7"/>
<dbReference type="HOGENOM" id="CLU_319848_0_0_1"/>
<proteinExistence type="inferred from homology"/>
<evidence type="ECO:0000313" key="8">
    <source>
        <dbReference type="EMBL" id="ABN67705.2"/>
    </source>
</evidence>
<dbReference type="GO" id="GO:0017119">
    <property type="term" value="C:Golgi transport complex"/>
    <property type="evidence" value="ECO:0007669"/>
    <property type="project" value="InterPro"/>
</dbReference>
<dbReference type="eggNOG" id="ENOG502SWM7">
    <property type="taxonomic scope" value="Eukaryota"/>
</dbReference>
<name>A3LWW7_PICST</name>
<evidence type="ECO:0000256" key="2">
    <source>
        <dbReference type="ARBA" id="ARBA00006653"/>
    </source>
</evidence>
<evidence type="ECO:0000256" key="1">
    <source>
        <dbReference type="ARBA" id="ARBA00004395"/>
    </source>
</evidence>
<dbReference type="GeneID" id="4840327"/>
<keyword evidence="7" id="KW-0472">Membrane</keyword>
<evidence type="ECO:0000313" key="9">
    <source>
        <dbReference type="Proteomes" id="UP000002258"/>
    </source>
</evidence>
<keyword evidence="4" id="KW-0813">Transport</keyword>
<comment type="similarity">
    <text evidence="2">Belongs to the COG1 family.</text>
</comment>
<dbReference type="GO" id="GO:0000139">
    <property type="term" value="C:Golgi membrane"/>
    <property type="evidence" value="ECO:0007669"/>
    <property type="project" value="UniProtKB-SubCell"/>
</dbReference>
<dbReference type="OrthoDB" id="46189at2759"/>
<comment type="subcellular location">
    <subcellularLocation>
        <location evidence="1">Golgi apparatus membrane</location>
        <topology evidence="1">Peripheral membrane protein</topology>
    </subcellularLocation>
</comment>
<evidence type="ECO:0000256" key="4">
    <source>
        <dbReference type="ARBA" id="ARBA00022448"/>
    </source>
</evidence>
<dbReference type="STRING" id="322104.A3LWW7"/>
<dbReference type="PANTHER" id="PTHR31658:SF0">
    <property type="entry name" value="CONSERVED OLIGOMERIC GOLGI COMPLEX SUBUNIT 1"/>
    <property type="match status" value="1"/>
</dbReference>
<sequence>MSVSSMESPFSDAIEVGDPDAASVDDIFRQMSIPQIHKLSREYKSKIEKTKSDLHSLVGSKYRDLIKIAEDIDSMYLISSDVDSKLTDLSYQKSNFIPFSNSNSHAKFNTIVRANHAREARRSSRILILRDAVNNILEKFDLKLSINENGSPLVHTSNLIYYAKVYYTIESLFADLLERYSNLKQKFLRLKENFINYLENELSSYNLFDNAVYGTTNDKIKHNQKLKLSDLNNNRTMSSLADAQVFDDLYQEESFDPIEEDPADSFENDEYIKSKHESYNKSSPPIVNYLIAYTIANICNAELNSVQKVLLKFIQLRHNYLESLLNKADTTYDATQLNYFVIFKFIENTCGYIEKYFENVHSTYHRSLNLAIRPWKASNLLGFRGWFNEEDVNLKEAYNYEVFPLQVSASIENLPNVIYNFMKNKIISTKVEVSFENVWRTLLIYHNFFFGLIRLFDYASFNESQSKLITIIENKKEDNILIQLTKAVKKVIQGAFSDHYGELLSKDNSSIITKIQEYIHQRDKSEHSEERLELFSSGLTDLMDANLEMYIGEISNISFASSGETISDSLMKWFDKFDDFNILLDLHSAQDDNKLSSFNCLKNLNVFLSRPISETKQEIKWGLFDKQWFESEFSSLYKELNSSFSFSINSFVSDLQNILESSESNDIVSYYYLLNILITIKERLTSLDTVNLDVISAESSIDELCKKLFSYSIEELPKDKFFASFDDLVHELVSSSQMEDLPTRPSLKLAASIYELATSYLSAGVSDTNHTYEKLFSSVNGSIIFVNLKNKWIQHELINERFDKAIEKLLTKDQEEEKVDIELRPKQENQVSNAPSKEVQAVNIFANMVFLYQFITSSEEDSQMFAESTFKKLNENGTLIDDVTLRIVTKSIVDYFKSSQTLYLPLSI</sequence>
<dbReference type="PANTHER" id="PTHR31658">
    <property type="entry name" value="CONSERVED OLIGOMERIC GOLGI COMPLEX SUBUNIT 1"/>
    <property type="match status" value="1"/>
</dbReference>
<organism evidence="8 9">
    <name type="scientific">Scheffersomyces stipitis (strain ATCC 58785 / CBS 6054 / NBRC 10063 / NRRL Y-11545)</name>
    <name type="common">Yeast</name>
    <name type="synonym">Pichia stipitis</name>
    <dbReference type="NCBI Taxonomy" id="322104"/>
    <lineage>
        <taxon>Eukaryota</taxon>
        <taxon>Fungi</taxon>
        <taxon>Dikarya</taxon>
        <taxon>Ascomycota</taxon>
        <taxon>Saccharomycotina</taxon>
        <taxon>Pichiomycetes</taxon>
        <taxon>Debaryomycetaceae</taxon>
        <taxon>Scheffersomyces</taxon>
    </lineage>
</organism>
<evidence type="ECO:0000256" key="7">
    <source>
        <dbReference type="ARBA" id="ARBA00023136"/>
    </source>
</evidence>
<accession>A3LWW7</accession>
<gene>
    <name evidence="8" type="ORF">PICST_68000</name>
</gene>
<dbReference type="EMBL" id="CP000500">
    <property type="protein sequence ID" value="ABN67705.2"/>
    <property type="molecule type" value="Genomic_DNA"/>
</dbReference>
<keyword evidence="5" id="KW-0653">Protein transport</keyword>
<evidence type="ECO:0000256" key="6">
    <source>
        <dbReference type="ARBA" id="ARBA00023034"/>
    </source>
</evidence>
<dbReference type="GO" id="GO:0006891">
    <property type="term" value="P:intra-Golgi vesicle-mediated transport"/>
    <property type="evidence" value="ECO:0007669"/>
    <property type="project" value="InterPro"/>
</dbReference>
<dbReference type="KEGG" id="pic:PICST_68000"/>
<evidence type="ECO:0000256" key="3">
    <source>
        <dbReference type="ARBA" id="ARBA00020978"/>
    </source>
</evidence>
<reference evidence="8 9" key="1">
    <citation type="journal article" date="2007" name="Nat. Biotechnol.">
        <title>Genome sequence of the lignocellulose-bioconverting and xylose-fermenting yeast Pichia stipitis.</title>
        <authorList>
            <person name="Jeffries T.W."/>
            <person name="Grigoriev I.V."/>
            <person name="Grimwood J."/>
            <person name="Laplaza J.M."/>
            <person name="Aerts A."/>
            <person name="Salamov A."/>
            <person name="Schmutz J."/>
            <person name="Lindquist E."/>
            <person name="Dehal P."/>
            <person name="Shapiro H."/>
            <person name="Jin Y.S."/>
            <person name="Passoth V."/>
            <person name="Richardson P.M."/>
        </authorList>
    </citation>
    <scope>NUCLEOTIDE SEQUENCE [LARGE SCALE GENOMIC DNA]</scope>
    <source>
        <strain evidence="9">ATCC 58785 / CBS 6054 / NBRC 10063 / NRRL Y-11545</strain>
    </source>
</reference>
<dbReference type="OMA" id="IDHINFY"/>
<keyword evidence="9" id="KW-1185">Reference proteome</keyword>
<protein>
    <recommendedName>
        <fullName evidence="3">Conserved oligomeric Golgi complex subunit 1</fullName>
    </recommendedName>
</protein>
<keyword evidence="6" id="KW-0333">Golgi apparatus</keyword>
<dbReference type="Pfam" id="PF08700">
    <property type="entry name" value="VPS51_Exo84_N"/>
    <property type="match status" value="1"/>
</dbReference>